<keyword evidence="2" id="KW-1185">Reference proteome</keyword>
<comment type="caution">
    <text evidence="1">The sequence shown here is derived from an EMBL/GenBank/DDBJ whole genome shotgun (WGS) entry which is preliminary data.</text>
</comment>
<dbReference type="Proteomes" id="UP001222027">
    <property type="component" value="Unassembled WGS sequence"/>
</dbReference>
<proteinExistence type="predicted"/>
<dbReference type="EMBL" id="JAQQAF010000001">
    <property type="protein sequence ID" value="KAJ8512254.1"/>
    <property type="molecule type" value="Genomic_DNA"/>
</dbReference>
<organism evidence="1 2">
    <name type="scientific">Ensete ventricosum</name>
    <name type="common">Abyssinian banana</name>
    <name type="synonym">Musa ensete</name>
    <dbReference type="NCBI Taxonomy" id="4639"/>
    <lineage>
        <taxon>Eukaryota</taxon>
        <taxon>Viridiplantae</taxon>
        <taxon>Streptophyta</taxon>
        <taxon>Embryophyta</taxon>
        <taxon>Tracheophyta</taxon>
        <taxon>Spermatophyta</taxon>
        <taxon>Magnoliopsida</taxon>
        <taxon>Liliopsida</taxon>
        <taxon>Zingiberales</taxon>
        <taxon>Musaceae</taxon>
        <taxon>Ensete</taxon>
    </lineage>
</organism>
<sequence length="112" mass="13074">MLEQEDAFQFYFQGMTMYHDTFCFVEPCFGLRSRLLRYDPPSSSYRSYCRFIPIRGNDVQYSNCGDSRRSFALFTSKWESSSLAFVLSDPKGNGDPAIYNNFLASLEKLRRL</sequence>
<reference evidence="1 2" key="1">
    <citation type="submission" date="2022-12" db="EMBL/GenBank/DDBJ databases">
        <title>Chromosome-scale assembly of the Ensete ventricosum genome.</title>
        <authorList>
            <person name="Dussert Y."/>
            <person name="Stocks J."/>
            <person name="Wendawek A."/>
            <person name="Woldeyes F."/>
            <person name="Nichols R.A."/>
            <person name="Borrell J.S."/>
        </authorList>
    </citation>
    <scope>NUCLEOTIDE SEQUENCE [LARGE SCALE GENOMIC DNA]</scope>
    <source>
        <strain evidence="2">cv. Maze</strain>
        <tissue evidence="1">Seeds</tissue>
    </source>
</reference>
<evidence type="ECO:0000313" key="2">
    <source>
        <dbReference type="Proteomes" id="UP001222027"/>
    </source>
</evidence>
<gene>
    <name evidence="1" type="ORF">OPV22_002688</name>
</gene>
<evidence type="ECO:0000313" key="1">
    <source>
        <dbReference type="EMBL" id="KAJ8512254.1"/>
    </source>
</evidence>
<dbReference type="AlphaFoldDB" id="A0AAV8RYN4"/>
<accession>A0AAV8RYN4</accession>
<name>A0AAV8RYN4_ENSVE</name>
<protein>
    <submittedName>
        <fullName evidence="1">Uncharacterized protein</fullName>
    </submittedName>
</protein>